<sequence>MRRLTVKVKEGEGEEIKRIAKENNGKNLMVQSLVGGGELVTIHLNNQKVSSFIENISEYEHAEISLIPRGIITLYPPQGEAPDQVADVSLRSPIEIFLGGIQSVGSKKGMLIYSVAGAILVWIGLYTGTSFLLVAAMLVSPFAGPAMNAALAAAAGKMGLLRQSLMRYFMAIGTAVFVTFLLSFFVNQQHATPLMVSVSQISQVSVLLPIVAGIAGGVNIISSERDSLVPGAAVGILVAASLAPPTGLIGMALNFGNWQLIRSGIFLLIIQLAGIQLSAALIFRFMGKVTVHGVRFASGKGYVFNLSIALSTLIVAGLLYWQFSSQPGLQKSSLNTQITEVMHTALEELDEVETIEINARFTRGTLPNLNPVICELYLYNRSEILTDEEVKKLVSNLLYKRIKAQNWDADPMFNITMLDYQGNKSTLP</sequence>
<dbReference type="Proteomes" id="UP001597641">
    <property type="component" value="Unassembled WGS sequence"/>
</dbReference>
<comment type="caution">
    <text evidence="2">The sequence shown here is derived from an EMBL/GenBank/DDBJ whole genome shotgun (WGS) entry which is preliminary data.</text>
</comment>
<dbReference type="Pfam" id="PF04087">
    <property type="entry name" value="DUF389"/>
    <property type="match status" value="1"/>
</dbReference>
<name>A0ABW6BZH7_9BACT</name>
<dbReference type="InterPro" id="IPR005240">
    <property type="entry name" value="DUF389"/>
</dbReference>
<dbReference type="PANTHER" id="PTHR20992">
    <property type="entry name" value="AT15442P-RELATED"/>
    <property type="match status" value="1"/>
</dbReference>
<feature type="transmembrane region" description="Helical" evidence="1">
    <location>
        <begin position="201"/>
        <end position="221"/>
    </location>
</feature>
<feature type="transmembrane region" description="Helical" evidence="1">
    <location>
        <begin position="168"/>
        <end position="186"/>
    </location>
</feature>
<proteinExistence type="predicted"/>
<keyword evidence="1" id="KW-0812">Transmembrane</keyword>
<dbReference type="PANTHER" id="PTHR20992:SF9">
    <property type="entry name" value="AT15442P-RELATED"/>
    <property type="match status" value="1"/>
</dbReference>
<gene>
    <name evidence="2" type="ORF">ACFS7Z_19120</name>
</gene>
<keyword evidence="1" id="KW-1133">Transmembrane helix</keyword>
<keyword evidence="1" id="KW-0472">Membrane</keyword>
<feature type="transmembrane region" description="Helical" evidence="1">
    <location>
        <begin position="303"/>
        <end position="323"/>
    </location>
</feature>
<evidence type="ECO:0000256" key="1">
    <source>
        <dbReference type="SAM" id="Phobius"/>
    </source>
</evidence>
<reference evidence="3" key="1">
    <citation type="journal article" date="2019" name="Int. J. Syst. Evol. Microbiol.">
        <title>The Global Catalogue of Microorganisms (GCM) 10K type strain sequencing project: providing services to taxonomists for standard genome sequencing and annotation.</title>
        <authorList>
            <consortium name="The Broad Institute Genomics Platform"/>
            <consortium name="The Broad Institute Genome Sequencing Center for Infectious Disease"/>
            <person name="Wu L."/>
            <person name="Ma J."/>
        </authorList>
    </citation>
    <scope>NUCLEOTIDE SEQUENCE [LARGE SCALE GENOMIC DNA]</scope>
    <source>
        <strain evidence="3">KCTC 23984</strain>
    </source>
</reference>
<dbReference type="EMBL" id="JBHUOX010000017">
    <property type="protein sequence ID" value="MFD3002492.1"/>
    <property type="molecule type" value="Genomic_DNA"/>
</dbReference>
<evidence type="ECO:0000313" key="2">
    <source>
        <dbReference type="EMBL" id="MFD3002492.1"/>
    </source>
</evidence>
<organism evidence="2 3">
    <name type="scientific">Pontibacter toksunensis</name>
    <dbReference type="NCBI Taxonomy" id="1332631"/>
    <lineage>
        <taxon>Bacteria</taxon>
        <taxon>Pseudomonadati</taxon>
        <taxon>Bacteroidota</taxon>
        <taxon>Cytophagia</taxon>
        <taxon>Cytophagales</taxon>
        <taxon>Hymenobacteraceae</taxon>
        <taxon>Pontibacter</taxon>
    </lineage>
</organism>
<feature type="transmembrane region" description="Helical" evidence="1">
    <location>
        <begin position="133"/>
        <end position="156"/>
    </location>
</feature>
<evidence type="ECO:0000313" key="3">
    <source>
        <dbReference type="Proteomes" id="UP001597641"/>
    </source>
</evidence>
<keyword evidence="3" id="KW-1185">Reference proteome</keyword>
<accession>A0ABW6BZH7</accession>
<feature type="transmembrane region" description="Helical" evidence="1">
    <location>
        <begin position="265"/>
        <end position="283"/>
    </location>
</feature>
<dbReference type="RefSeq" id="WP_377487991.1">
    <property type="nucleotide sequence ID" value="NZ_JBHUOX010000017.1"/>
</dbReference>
<feature type="transmembrane region" description="Helical" evidence="1">
    <location>
        <begin position="110"/>
        <end position="127"/>
    </location>
</feature>
<protein>
    <submittedName>
        <fullName evidence="2">DUF389 domain-containing protein</fullName>
    </submittedName>
</protein>
<feature type="transmembrane region" description="Helical" evidence="1">
    <location>
        <begin position="228"/>
        <end position="253"/>
    </location>
</feature>